<dbReference type="AlphaFoldDB" id="A0AA88J4U4"/>
<feature type="compositionally biased region" description="Low complexity" evidence="1">
    <location>
        <begin position="316"/>
        <end position="329"/>
    </location>
</feature>
<gene>
    <name evidence="3" type="ORF">Q5P01_022261</name>
</gene>
<evidence type="ECO:0000256" key="1">
    <source>
        <dbReference type="SAM" id="MobiDB-lite"/>
    </source>
</evidence>
<feature type="compositionally biased region" description="Low complexity" evidence="1">
    <location>
        <begin position="444"/>
        <end position="489"/>
    </location>
</feature>
<feature type="compositionally biased region" description="Polar residues" evidence="1">
    <location>
        <begin position="264"/>
        <end position="279"/>
    </location>
</feature>
<dbReference type="GO" id="GO:0043114">
    <property type="term" value="P:regulation of vascular permeability"/>
    <property type="evidence" value="ECO:0007669"/>
    <property type="project" value="TreeGrafter"/>
</dbReference>
<feature type="region of interest" description="Disordered" evidence="1">
    <location>
        <begin position="264"/>
        <end position="329"/>
    </location>
</feature>
<dbReference type="InterPro" id="IPR009538">
    <property type="entry name" value="PV-1"/>
</dbReference>
<sequence>MYASGYSQVNKSGPAAQRKMHRSKGKSCGYYMRIVFFFSSLIQSLIIVSLVLFLVYGKKEDSASTVRIRDLESTFSQLSIENVALRQQRKNLTNLLNVTLTNKARNDFDLDRFRNLINISAVIIQELDKKLHQCNNELYYCKLTPQCPSHCQTGYSLSNCNCGLQFEQQKARCQLLEANFTQTVQRIRIETEQIARDRDSVTLESIQLRKDKSILTKELEFHKEGTPGADPQQLHQLVQRSGGQAPALPGQKQLRQLNISCSSRTGSGVSTYRVNPPTQSGWNSANSGGSSSVLSSSSGVGGQPVRTGSSVFNKPVSTGTGSSSSSVSLFGSNSGLSSLGSVFNKPTSTGTGSSSSSLSPGSSPSLSSTGSGLNKPGSAGGTFPSFGSTGSNPSLNSGGTSLNKPVVNTRGSSTTGLSSGSTGPNPNLNLSGVGLNKPTSNVRSSTGTGSAGSALSWFGLGSSSSGQSRTGTGTSHSGTGSSSSGRTNGPASGSNFVNQHLQDLYHVINPPRPEDKKDISRILG</sequence>
<evidence type="ECO:0000313" key="4">
    <source>
        <dbReference type="Proteomes" id="UP001187415"/>
    </source>
</evidence>
<feature type="compositionally biased region" description="Polar residues" evidence="1">
    <location>
        <begin position="392"/>
        <end position="403"/>
    </location>
</feature>
<dbReference type="PANTHER" id="PTHR21687">
    <property type="entry name" value="PLASMALEMMA VESICLE-ASSOCIATED PROTEIN"/>
    <property type="match status" value="1"/>
</dbReference>
<feature type="compositionally biased region" description="Low complexity" evidence="1">
    <location>
        <begin position="346"/>
        <end position="391"/>
    </location>
</feature>
<keyword evidence="2" id="KW-1133">Transmembrane helix</keyword>
<feature type="transmembrane region" description="Helical" evidence="2">
    <location>
        <begin position="30"/>
        <end position="56"/>
    </location>
</feature>
<proteinExistence type="predicted"/>
<feature type="compositionally biased region" description="Low complexity" evidence="1">
    <location>
        <begin position="280"/>
        <end position="298"/>
    </location>
</feature>
<dbReference type="EMBL" id="JAUPFM010000018">
    <property type="protein sequence ID" value="KAK2822196.1"/>
    <property type="molecule type" value="Genomic_DNA"/>
</dbReference>
<evidence type="ECO:0000313" key="3">
    <source>
        <dbReference type="EMBL" id="KAK2822196.1"/>
    </source>
</evidence>
<comment type="caution">
    <text evidence="3">The sequence shown here is derived from an EMBL/GenBank/DDBJ whole genome shotgun (WGS) entry which is preliminary data.</text>
</comment>
<feature type="region of interest" description="Disordered" evidence="1">
    <location>
        <begin position="346"/>
        <end position="498"/>
    </location>
</feature>
<accession>A0AA88J4U4</accession>
<keyword evidence="2" id="KW-0812">Transmembrane</keyword>
<evidence type="ECO:0000256" key="2">
    <source>
        <dbReference type="SAM" id="Phobius"/>
    </source>
</evidence>
<dbReference type="Pfam" id="PF06637">
    <property type="entry name" value="PV-1"/>
    <property type="match status" value="1"/>
</dbReference>
<keyword evidence="4" id="KW-1185">Reference proteome</keyword>
<reference evidence="3" key="1">
    <citation type="submission" date="2023-07" db="EMBL/GenBank/DDBJ databases">
        <title>Chromosome-level Genome Assembly of Striped Snakehead (Channa striata).</title>
        <authorList>
            <person name="Liu H."/>
        </authorList>
    </citation>
    <scope>NUCLEOTIDE SEQUENCE</scope>
    <source>
        <strain evidence="3">Gz</strain>
        <tissue evidence="3">Muscle</tissue>
    </source>
</reference>
<feature type="compositionally biased region" description="Low complexity" evidence="1">
    <location>
        <begin position="409"/>
        <end position="423"/>
    </location>
</feature>
<protein>
    <submittedName>
        <fullName evidence="3">Uncharacterized protein</fullName>
    </submittedName>
</protein>
<dbReference type="Proteomes" id="UP001187415">
    <property type="component" value="Unassembled WGS sequence"/>
</dbReference>
<keyword evidence="2" id="KW-0472">Membrane</keyword>
<dbReference type="PANTHER" id="PTHR21687:SF5">
    <property type="entry name" value="PLASMALEMMA VESICLE-ASSOCIATED PROTEIN"/>
    <property type="match status" value="1"/>
</dbReference>
<organism evidence="3 4">
    <name type="scientific">Channa striata</name>
    <name type="common">Snakehead murrel</name>
    <name type="synonym">Ophicephalus striatus</name>
    <dbReference type="NCBI Taxonomy" id="64152"/>
    <lineage>
        <taxon>Eukaryota</taxon>
        <taxon>Metazoa</taxon>
        <taxon>Chordata</taxon>
        <taxon>Craniata</taxon>
        <taxon>Vertebrata</taxon>
        <taxon>Euteleostomi</taxon>
        <taxon>Actinopterygii</taxon>
        <taxon>Neopterygii</taxon>
        <taxon>Teleostei</taxon>
        <taxon>Neoteleostei</taxon>
        <taxon>Acanthomorphata</taxon>
        <taxon>Anabantaria</taxon>
        <taxon>Anabantiformes</taxon>
        <taxon>Channoidei</taxon>
        <taxon>Channidae</taxon>
        <taxon>Channa</taxon>
    </lineage>
</organism>
<dbReference type="GO" id="GO:0002693">
    <property type="term" value="P:positive regulation of cellular extravasation"/>
    <property type="evidence" value="ECO:0007669"/>
    <property type="project" value="TreeGrafter"/>
</dbReference>
<name>A0AA88J4U4_CHASR</name>